<feature type="region of interest" description="Disordered" evidence="1">
    <location>
        <begin position="48"/>
        <end position="83"/>
    </location>
</feature>
<keyword evidence="3" id="KW-1185">Reference proteome</keyword>
<gene>
    <name evidence="2" type="ordered locus">CV_4271</name>
</gene>
<dbReference type="EMBL" id="AE016825">
    <property type="protein sequence ID" value="AAQ61931.1"/>
    <property type="molecule type" value="Genomic_DNA"/>
</dbReference>
<dbReference type="KEGG" id="cvi:CV_4271"/>
<dbReference type="Proteomes" id="UP000001424">
    <property type="component" value="Chromosome"/>
</dbReference>
<dbReference type="HOGENOM" id="CLU_2245146_0_0_4"/>
<reference evidence="2 3" key="1">
    <citation type="journal article" date="2003" name="Proc. Natl. Acad. Sci. U.S.A.">
        <title>The complete genome sequence of Chromobacterium violaceum reveals remarkable and exploitable bacterial adaptability.</title>
        <authorList>
            <person name="Vasconcelos A.T.R."/>
            <person name="de Almeida D.F."/>
            <person name="Almeida F.C."/>
            <person name="de Almeida L.G.P."/>
            <person name="de Almeida R."/>
            <person name="Goncalves J.A.A."/>
            <person name="Andrade E.M."/>
            <person name="Antonio R.V."/>
            <person name="Araripe J."/>
            <person name="de Araujo M.F.F."/>
            <person name="Filho S.A."/>
            <person name="Azevedo V."/>
            <person name="Batista A.J."/>
            <person name="Bataus L.A.M."/>
            <person name="Batista J.S."/>
            <person name="Belo A."/>
            <person name="vander Berg C."/>
            <person name="Blamey J."/>
            <person name="Bogo M."/>
            <person name="Bonato S."/>
            <person name="Bordignon J."/>
            <person name="Brito C.A."/>
            <person name="Brocchi M."/>
            <person name="Burity H.A."/>
            <person name="Camargo A.A."/>
            <person name="Cardoso D.D.P."/>
            <person name="Carneiro N.P."/>
            <person name="Carraro D.M."/>
            <person name="Carvalho C.M.B."/>
            <person name="Cascardo J.C.M."/>
            <person name="Cavada B.S."/>
            <person name="Chueire L.M.O."/>
            <person name="Pasa T.B.C."/>
            <person name="Duran N."/>
            <person name="Fagundes N."/>
            <person name="Falcao C.L."/>
            <person name="Fantinatti F."/>
            <person name="Farias I.P."/>
            <person name="Felipe M.S.S."/>
            <person name="Ferrari L.P."/>
            <person name="Ferro J.A."/>
            <person name="Ferro M.I.T."/>
            <person name="Franco G.R."/>
            <person name="Freitas N.S.A."/>
            <person name="Furlan L.R."/>
            <person name="Gazzinelli R.T."/>
            <person name="Gomes E.A."/>
            <person name="Goncalves P.R."/>
            <person name="Grangeiro T.B."/>
            <person name="Grattapaglia D."/>
            <person name="Grisard E.C."/>
            <person name="Guimaraes C.T."/>
            <person name="Hanna E.S."/>
            <person name="Hungria M."/>
            <person name="Jardim S.N."/>
            <person name="Laurino J."/>
            <person name="Leoi L.C.T."/>
            <person name="Fassarella L."/>
            <person name="Lima A."/>
            <person name="Loureiro M.F."/>
            <person name="Lyra M.C.P."/>
            <person name="Macedo M."/>
            <person name="Madeira H.M.F."/>
            <person name="Manfio G.P."/>
            <person name="Maranhao A.Q."/>
            <person name="Martins W.S."/>
            <person name="di Mauro S.M.Z."/>
            <person name="de Medeiros S.R.B."/>
            <person name="Meissner R.D.V."/>
            <person name="Menck C.F.M."/>
            <person name="Moreira M.A.M."/>
            <person name="Nascimento F.F."/>
            <person name="Nicolas M.F."/>
            <person name="Oliveira J.G."/>
            <person name="Oliveira S.C."/>
            <person name="Paixao R.F.C."/>
            <person name="Parente J.A."/>
            <person name="Pedrosa F.O."/>
            <person name="Pena S.J.D."/>
            <person name="Perreira J.O."/>
            <person name="Perreira M."/>
            <person name="Pinto L.S.R.C."/>
            <person name="Pinto L.S."/>
            <person name="Porto J.I.R."/>
            <person name="Potrich D.P."/>
            <person name="Neto C.E.R."/>
            <person name="Reis A.M.M."/>
            <person name="Rigo L.U."/>
            <person name="Rondinelli E."/>
            <person name="dos Santos E.B.P."/>
            <person name="Santos F.R."/>
            <person name="Schneider M.P.C."/>
            <person name="Seuanez H.N."/>
            <person name="Silva A.M.R."/>
            <person name="da Silva A.L.C."/>
            <person name="Silva D.W."/>
            <person name="Silva R."/>
            <person name="Simoes I.C."/>
            <person name="Simon D."/>
            <person name="Soares C.M.A."/>
            <person name="Soares R.B.A."/>
            <person name="Souza E.M."/>
            <person name="Souza K.R.L."/>
            <person name="Souza R.C."/>
            <person name="Steffens M.B.R."/>
            <person name="Steindel M."/>
            <person name="Teixeira S.R."/>
            <person name="Urmenyi T."/>
            <person name="Vettore A."/>
            <person name="Wassem R."/>
            <person name="Zaha A."/>
            <person name="Simpson A.J.G."/>
        </authorList>
    </citation>
    <scope>NUCLEOTIDE SEQUENCE [LARGE SCALE GENOMIC DNA]</scope>
    <source>
        <strain evidence="3">ATCC 12472 / DSM 30191 / JCM 1249 / NBRC 12614 / NCIMB 9131 / NCTC 9757</strain>
    </source>
</reference>
<dbReference type="AlphaFoldDB" id="Q7NQ69"/>
<organism evidence="2 3">
    <name type="scientific">Chromobacterium violaceum (strain ATCC 12472 / DSM 30191 / JCM 1249 / CCUG 213 / NBRC 12614 / NCIMB 9131 / NCTC 9757 / MK)</name>
    <dbReference type="NCBI Taxonomy" id="243365"/>
    <lineage>
        <taxon>Bacteria</taxon>
        <taxon>Pseudomonadati</taxon>
        <taxon>Pseudomonadota</taxon>
        <taxon>Betaproteobacteria</taxon>
        <taxon>Neisseriales</taxon>
        <taxon>Chromobacteriaceae</taxon>
        <taxon>Chromobacterium</taxon>
    </lineage>
</organism>
<protein>
    <submittedName>
        <fullName evidence="2">Uncharacterized protein</fullName>
    </submittedName>
</protein>
<evidence type="ECO:0000313" key="3">
    <source>
        <dbReference type="Proteomes" id="UP000001424"/>
    </source>
</evidence>
<proteinExistence type="predicted"/>
<sequence length="104" mass="11522">MKRFGHNMMPLLVIAGMLRIDNRWRGRKASAGRCDLMLSMAAGCGASTRHGVDDRGSHPAQEKPAAAAAVADRHHPDKRGRYRRQAGIMDKLLIIWKTTLHPAL</sequence>
<feature type="compositionally biased region" description="Basic and acidic residues" evidence="1">
    <location>
        <begin position="50"/>
        <end position="61"/>
    </location>
</feature>
<evidence type="ECO:0000256" key="1">
    <source>
        <dbReference type="SAM" id="MobiDB-lite"/>
    </source>
</evidence>
<accession>Q7NQ69</accession>
<evidence type="ECO:0000313" key="2">
    <source>
        <dbReference type="EMBL" id="AAQ61931.1"/>
    </source>
</evidence>
<name>Q7NQ69_CHRVO</name>